<comment type="caution">
    <text evidence="1">The sequence shown here is derived from an EMBL/GenBank/DDBJ whole genome shotgun (WGS) entry which is preliminary data.</text>
</comment>
<evidence type="ECO:0000313" key="2">
    <source>
        <dbReference type="Proteomes" id="UP000707071"/>
    </source>
</evidence>
<reference evidence="1 2" key="1">
    <citation type="journal article" date="2020" name="bioRxiv">
        <title>Whole genome comparisons of ergot fungi reveals the divergence and evolution of species within the genus Claviceps are the result of varying mechanisms driving genome evolution and host range expansion.</title>
        <authorList>
            <person name="Wyka S.A."/>
            <person name="Mondo S.J."/>
            <person name="Liu M."/>
            <person name="Dettman J."/>
            <person name="Nalam V."/>
            <person name="Broders K.D."/>
        </authorList>
    </citation>
    <scope>NUCLEOTIDE SEQUENCE [LARGE SCALE GENOMIC DNA]</scope>
    <source>
        <strain evidence="1 2">Clav52</strain>
    </source>
</reference>
<dbReference type="EMBL" id="SRRH01000148">
    <property type="protein sequence ID" value="KAG6297556.1"/>
    <property type="molecule type" value="Genomic_DNA"/>
</dbReference>
<organism evidence="1 2">
    <name type="scientific">Claviceps aff. purpurea</name>
    <dbReference type="NCBI Taxonomy" id="1967640"/>
    <lineage>
        <taxon>Eukaryota</taxon>
        <taxon>Fungi</taxon>
        <taxon>Dikarya</taxon>
        <taxon>Ascomycota</taxon>
        <taxon>Pezizomycotina</taxon>
        <taxon>Sordariomycetes</taxon>
        <taxon>Hypocreomycetidae</taxon>
        <taxon>Hypocreales</taxon>
        <taxon>Clavicipitaceae</taxon>
        <taxon>Claviceps</taxon>
    </lineage>
</organism>
<evidence type="ECO:0000313" key="1">
    <source>
        <dbReference type="EMBL" id="KAG6297556.1"/>
    </source>
</evidence>
<name>A0A9P7QK58_9HYPO</name>
<dbReference type="Proteomes" id="UP000707071">
    <property type="component" value="Unassembled WGS sequence"/>
</dbReference>
<accession>A0A9P7QK58</accession>
<keyword evidence="2" id="KW-1185">Reference proteome</keyword>
<proteinExistence type="predicted"/>
<protein>
    <submittedName>
        <fullName evidence="1">Uncharacterized protein</fullName>
    </submittedName>
</protein>
<gene>
    <name evidence="1" type="ORF">E4U09_001315</name>
</gene>
<dbReference type="AlphaFoldDB" id="A0A9P7QK58"/>
<sequence length="156" mass="17217">MRWKRHPQALTFSGRSGHTSADPVASTLYCPLSVLPPVVFPLFQVCSAAPNARGDKIGQPRQPTPLFLVHTFFPSRPPSTSTKPLVNISVHSVFEPFHSVLSSRRCPGALPWLRWEPPSMASRQAIGRTTNGLNEAILAPITLFMSQRLLIILSRP</sequence>